<dbReference type="InterPro" id="IPR010434">
    <property type="entry name" value="DUF1033"/>
</dbReference>
<dbReference type="OrthoDB" id="2389779at2"/>
<name>A0A5C5SBM7_9STRE</name>
<accession>A0A5C5SBM7</accession>
<dbReference type="Proteomes" id="UP000317430">
    <property type="component" value="Unassembled WGS sequence"/>
</dbReference>
<sequence length="99" mass="12152">MYQVVKLYGNVEPWWFLDGWKDDIIMTKEFDDYYSALKFYTEEWMKLFQSKQRFKSKGRGMSTFWDKQDYLWCEECADYLQQYHSLAILLDWQALPKSG</sequence>
<organism evidence="1 2">
    <name type="scientific">Streptococcus cuniculipharyngis</name>
    <dbReference type="NCBI Taxonomy" id="1562651"/>
    <lineage>
        <taxon>Bacteria</taxon>
        <taxon>Bacillati</taxon>
        <taxon>Bacillota</taxon>
        <taxon>Bacilli</taxon>
        <taxon>Lactobacillales</taxon>
        <taxon>Streptococcaceae</taxon>
        <taxon>Streptococcus</taxon>
    </lineage>
</organism>
<evidence type="ECO:0000313" key="1">
    <source>
        <dbReference type="EMBL" id="TWS97374.1"/>
    </source>
</evidence>
<keyword evidence="2" id="KW-1185">Reference proteome</keyword>
<gene>
    <name evidence="1" type="ORF">FRX57_05465</name>
</gene>
<dbReference type="RefSeq" id="WP_146567492.1">
    <property type="nucleotide sequence ID" value="NZ_VOHL01000004.1"/>
</dbReference>
<proteinExistence type="predicted"/>
<dbReference type="AlphaFoldDB" id="A0A5C5SBM7"/>
<evidence type="ECO:0000313" key="2">
    <source>
        <dbReference type="Proteomes" id="UP000317430"/>
    </source>
</evidence>
<dbReference type="Pfam" id="PF06279">
    <property type="entry name" value="DUF1033"/>
    <property type="match status" value="1"/>
</dbReference>
<protein>
    <submittedName>
        <fullName evidence="1">DUF1033 family protein</fullName>
    </submittedName>
</protein>
<reference evidence="1 2" key="1">
    <citation type="submission" date="2019-08" db="EMBL/GenBank/DDBJ databases">
        <authorList>
            <person name="Lei W."/>
        </authorList>
    </citation>
    <scope>NUCLEOTIDE SEQUENCE [LARGE SCALE GENOMIC DNA]</scope>
    <source>
        <strain evidence="1 2">CCUG 66496</strain>
    </source>
</reference>
<comment type="caution">
    <text evidence="1">The sequence shown here is derived from an EMBL/GenBank/DDBJ whole genome shotgun (WGS) entry which is preliminary data.</text>
</comment>
<dbReference type="EMBL" id="VOHL01000004">
    <property type="protein sequence ID" value="TWS97374.1"/>
    <property type="molecule type" value="Genomic_DNA"/>
</dbReference>